<reference evidence="11" key="1">
    <citation type="submission" date="2022-08" db="EMBL/GenBank/DDBJ databases">
        <title>Genomic Encyclopedia of Type Strains, Phase V (KMG-V): Genome sequencing to study the core and pangenomes of soil and plant-associated prokaryotes.</title>
        <authorList>
            <person name="Whitman W."/>
        </authorList>
    </citation>
    <scope>NUCLEOTIDE SEQUENCE</scope>
    <source>
        <strain evidence="11">SP3002</strain>
    </source>
</reference>
<dbReference type="InterPro" id="IPR007083">
    <property type="entry name" value="RNA_pol_Rpb1_4"/>
</dbReference>
<feature type="compositionally biased region" description="Basic and acidic residues" evidence="9">
    <location>
        <begin position="1719"/>
        <end position="1732"/>
    </location>
</feature>
<dbReference type="Gene3D" id="1.10.40.90">
    <property type="match status" value="1"/>
</dbReference>
<dbReference type="GO" id="GO:0000428">
    <property type="term" value="C:DNA-directed RNA polymerase complex"/>
    <property type="evidence" value="ECO:0007669"/>
    <property type="project" value="UniProtKB-KW"/>
</dbReference>
<dbReference type="Pfam" id="PF05000">
    <property type="entry name" value="RNA_pol_Rpb1_4"/>
    <property type="match status" value="1"/>
</dbReference>
<keyword evidence="5" id="KW-0479">Metal-binding</keyword>
<dbReference type="SMART" id="SM00663">
    <property type="entry name" value="RPOLA_N"/>
    <property type="match status" value="1"/>
</dbReference>
<feature type="coiled-coil region" evidence="8">
    <location>
        <begin position="1399"/>
        <end position="1433"/>
    </location>
</feature>
<dbReference type="InterPro" id="IPR007081">
    <property type="entry name" value="RNA_pol_Rpb1_5"/>
</dbReference>
<dbReference type="InterPro" id="IPR037033">
    <property type="entry name" value="DNA-dir_RNAP_su2_hyb_sf"/>
</dbReference>
<dbReference type="RefSeq" id="WP_259258313.1">
    <property type="nucleotide sequence ID" value="NZ_JANTZM010000007.1"/>
</dbReference>
<comment type="caution">
    <text evidence="11">The sequence shown here is derived from an EMBL/GenBank/DDBJ whole genome shotgun (WGS) entry which is preliminary data.</text>
</comment>
<evidence type="ECO:0000256" key="7">
    <source>
        <dbReference type="ARBA" id="ARBA00048552"/>
    </source>
</evidence>
<dbReference type="InterPro" id="IPR038120">
    <property type="entry name" value="Rpb1_funnel_sf"/>
</dbReference>
<dbReference type="GO" id="GO:0016539">
    <property type="term" value="P:intein-mediated protein splicing"/>
    <property type="evidence" value="ECO:0007669"/>
    <property type="project" value="InterPro"/>
</dbReference>
<keyword evidence="8" id="KW-0175">Coiled coil</keyword>
<accession>A0AAW5P971</accession>
<proteinExistence type="predicted"/>
<keyword evidence="3" id="KW-0808">Transferase</keyword>
<evidence type="ECO:0000256" key="2">
    <source>
        <dbReference type="ARBA" id="ARBA00022478"/>
    </source>
</evidence>
<dbReference type="InterPro" id="IPR006141">
    <property type="entry name" value="Intein_N"/>
</dbReference>
<protein>
    <recommendedName>
        <fullName evidence="1">DNA-directed RNA polymerase</fullName>
        <ecNumber evidence="1">2.7.7.6</ecNumber>
    </recommendedName>
</protein>
<dbReference type="CDD" id="cd00081">
    <property type="entry name" value="Hint"/>
    <property type="match status" value="1"/>
</dbReference>
<evidence type="ECO:0000256" key="5">
    <source>
        <dbReference type="ARBA" id="ARBA00022723"/>
    </source>
</evidence>
<feature type="domain" description="RNA polymerase N-terminal" evidence="10">
    <location>
        <begin position="1229"/>
        <end position="1537"/>
    </location>
</feature>
<dbReference type="GO" id="GO:0003899">
    <property type="term" value="F:DNA-directed RNA polymerase activity"/>
    <property type="evidence" value="ECO:0007669"/>
    <property type="project" value="UniProtKB-EC"/>
</dbReference>
<feature type="region of interest" description="Disordered" evidence="9">
    <location>
        <begin position="1326"/>
        <end position="1358"/>
    </location>
</feature>
<sequence>MSSLLTRNEDQEIETEVQKALRDMMPLESDQGDVQIDLKDVHIDKSKDDLEDNPGYINDARAKGKSYEVPMKGTFQLKKDGEVLQEHDTKIGPYYPVVDNLGTRMINGMHYQNKFQVRREPGIYPTRKEGDAMVEFNSQQGGSFNFVVDADNDDTPTLDVQVIGQSRKTVERGVYALLKVFEVPESEIQDIMGDFYKYNHQDLSVGQAAGDAAPLDLENVTKKIFTGITPNKLQEELPEGASFEEMAEMLRDFLTDGKAFESDVNRKTIDVETEKYSAETIKQSARKLVQTLNGRENPTHRFSEEFRRIHGIPTQLRENLKRDSKLKGKMSEAENRIDDALQSGETPDLSSVLSSVKGKIRNKVQSTYKNSALSTTTETNNILDIDNRGKEITIKGPGGIQSEHAIQPENIELHPSRLGLIDVVNTPTGSPGRSMPLAKGARIGEDGEVQREVYDRKQGEKRIVSAQEIAEGNIGFADDFQREETEGGETYEPKQEEVYAGVGNEVKQVPEEEVRYVLPDMTDMLADGTNIVPFVHHNSGPRAIMGARQMAQGVSLKDAESPLVDPVDETGETFSKRLGHRYNVTAEEPGTVKEVQEEAIVVETDEGEEKQYPLFNDLPLNQGGFIDHSVKVDPGDQVEEGDLMTTNNYTDEEGKLAVGKNLDVAYMPMSGFNYEDSMVMSEKGAEKLTSEHVYEKVYEAEPNDEQGLDIYSTHMRDRGKLGDLNRDTLGADGIIQEGATVEEGDALVTAIGKANLRNDPDLTRQLKQTFKEFGIDARDRSVYWNKPDKGVVTRVETDKDGEGNTAGVRVYVKTEEKFKEGDKITVRAGGKGITSKVLPEDKMPKRKRDGKVPDLLVDPHGVPSRANVGQIFENAAGKVADKKGETYKVKNFDNRTDWEDINQELEELGIDVQEDFEHPETGETIPDVNIGKQYVAKLKHMLNKKFDARGVNEGYDMDEQPVGGASMDNLTVHSMIGHNARANLSEMAQIKGTENQDYWYDFVKGGRKPRVADTPFSFDKFKSMIESLGVSVEEDQKDAIKLTPMTDKDIQRKSAGEIENPGGYQTPKQHDRGYGRQKAVTKGLFDPNLVGEGAENWNHIELPEPVPNPLFKKGLQYALEDGLRVSHDVTPRINKANGKTRTTSNMTQKDVKNLYIGDASVEIGDKTYSGGEDLKELLSTIDVDKTMEEVRSKAEDYMQGDFKAERADMYKSKLKFLGNLQENDVAPEDAFMLSKVPVMPGKYRRPLLSGDGKIHRQPTNKLYGEVLHGKEQLNQSVENYLGEEEIKQDRKGLMQDLGALFGDGSSPRGNIKAKSIMDQIAGGGAVAGDQNFTDEDDESQGPKGGYAQRKVMKKKQDLSGRSTIIPSGLKQIEGTDALGVDEVGLPEEMAWTIYEPFVRNELSKELGSAVDAKEEYEDRTDKARKELRKAMEDRPVLLNRDPSWWQHNVTAHEPKLISEDPESNDTEKAIRVPNQVVAPFQGGDFDGDSVSLNTPVVLRMANGLWEGQIKELITQIFGEVPSENLRLPFVSSVQTLNSNGEWVSVNELTVHQTDKPTYEVETRGGYAVRVTSDHSMMVGGEEVAPQDLEAGEDVLDNVHDSVFGSGREVAEKLGLPPTQEAYTVRSVEQVEQEPVVADMTVEGDHVFCVGPGIIVHNTMSAHVPVTDAAVNEAHSMKPSRNLRAPGSKKLLVHPDHSQLLGLHDLSQVAGSSPVADGDPEPKNEPDITDKNDLIRKYNTGDVKPHQPFKIQGEDGDAEQWTPGWALIDDAIRKGTEGQMGLNKYMEELQSDHPDKDISMRGLDLDDEGMEDVFLEGLVRRFPEKYADISHKLSMLGSQHATKKGFTVGFDDVKPEDSLAEKHYEQSEQYIGDRAQIIAEEKGKEEPDEADYQQAEIDLNMGTDVTVEKGEGGEEDKTIMGTMKRMEKEIKERDGDNPLVRMMQVGSRSSPNQIRQLLGTFGMVKDVHKNRVPRPVKNSLNRGLKGGEYYLQQHGALMGLRDRSVETSKPGYLGKQIIAGSQDLVVTERDCGTTAGKEIPLKEGGSLNTDDLNGRFLAESGEEIDGSKLAAMERAGQETVKVRSPLTCESEEGVCAACYGRTENGNMPDLGENVGVREGQGIIEASTKLTLKAMHETGSADKTAPSFDRFQEIVQLKSPNFKAHIAEGEPGESFEIEETEDVFAQGGKVGTDVTYTSKDKGETRSTRIPPERRIRDKIEPGAELEAGEKITEAGHFDPDEMQKTKGLEETRDYLTRELHTIFNEIGGINRRGAETTLAAMTDFARVRDPGDSDFVPGENVQSGKIEAFNQQAGDDEDPVVAEGQLTPVGKVPFHGENWLSKMNFQNLKRELTTSAQEGHEAEIRGTSPVSAYMYGKGFDKGLDPDRWEF</sequence>
<dbReference type="InterPro" id="IPR036844">
    <property type="entry name" value="Hint_dom_sf"/>
</dbReference>
<dbReference type="Gene3D" id="3.90.1110.10">
    <property type="entry name" value="RNA polymerase Rpb2, domain 2"/>
    <property type="match status" value="1"/>
</dbReference>
<keyword evidence="4" id="KW-0548">Nucleotidyltransferase</keyword>
<dbReference type="InterPro" id="IPR014724">
    <property type="entry name" value="RNA_pol_RPB2_OB-fold"/>
</dbReference>
<evidence type="ECO:0000256" key="3">
    <source>
        <dbReference type="ARBA" id="ARBA00022679"/>
    </source>
</evidence>
<gene>
    <name evidence="11" type="ORF">GGP99_001750</name>
</gene>
<organism evidence="11 12">
    <name type="scientific">Salinibacter ruber</name>
    <dbReference type="NCBI Taxonomy" id="146919"/>
    <lineage>
        <taxon>Bacteria</taxon>
        <taxon>Pseudomonadati</taxon>
        <taxon>Rhodothermota</taxon>
        <taxon>Rhodothermia</taxon>
        <taxon>Rhodothermales</taxon>
        <taxon>Salinibacteraceae</taxon>
        <taxon>Salinibacter</taxon>
    </lineage>
</organism>
<dbReference type="Gene3D" id="2.170.16.10">
    <property type="entry name" value="Hedgehog/Intein (Hint) domain"/>
    <property type="match status" value="1"/>
</dbReference>
<evidence type="ECO:0000313" key="12">
    <source>
        <dbReference type="Proteomes" id="UP001155110"/>
    </source>
</evidence>
<dbReference type="SUPFAM" id="SSF64484">
    <property type="entry name" value="beta and beta-prime subunits of DNA dependent RNA-polymerase"/>
    <property type="match status" value="3"/>
</dbReference>
<dbReference type="Gene3D" id="3.90.1100.10">
    <property type="match status" value="1"/>
</dbReference>
<dbReference type="InterPro" id="IPR037034">
    <property type="entry name" value="RNA_pol_Rpb2_2_sf"/>
</dbReference>
<dbReference type="InterPro" id="IPR045867">
    <property type="entry name" value="DNA-dir_RpoC_beta_prime"/>
</dbReference>
<dbReference type="Gene3D" id="2.30.150.10">
    <property type="entry name" value="DNA-directed RNA polymerase, beta subunit, external 1 domain"/>
    <property type="match status" value="1"/>
</dbReference>
<dbReference type="SUPFAM" id="SSF51294">
    <property type="entry name" value="Hedgehog/intein (Hint) domain"/>
    <property type="match status" value="1"/>
</dbReference>
<dbReference type="Gene3D" id="2.40.50.150">
    <property type="match status" value="1"/>
</dbReference>
<evidence type="ECO:0000259" key="10">
    <source>
        <dbReference type="SMART" id="SM00663"/>
    </source>
</evidence>
<dbReference type="GO" id="GO:0006351">
    <property type="term" value="P:DNA-templated transcription"/>
    <property type="evidence" value="ECO:0007669"/>
    <property type="project" value="InterPro"/>
</dbReference>
<evidence type="ECO:0000313" key="11">
    <source>
        <dbReference type="EMBL" id="MCS4157786.1"/>
    </source>
</evidence>
<name>A0AAW5P971_9BACT</name>
<evidence type="ECO:0000256" key="4">
    <source>
        <dbReference type="ARBA" id="ARBA00022695"/>
    </source>
</evidence>
<evidence type="ECO:0000256" key="6">
    <source>
        <dbReference type="ARBA" id="ARBA00023163"/>
    </source>
</evidence>
<keyword evidence="2 11" id="KW-0240">DNA-directed RNA polymerase</keyword>
<keyword evidence="6" id="KW-0804">Transcription</keyword>
<dbReference type="Pfam" id="PF00562">
    <property type="entry name" value="RNA_pol_Rpb2_6"/>
    <property type="match status" value="1"/>
</dbReference>
<dbReference type="Gene3D" id="1.10.132.30">
    <property type="match status" value="1"/>
</dbReference>
<dbReference type="InterPro" id="IPR006592">
    <property type="entry name" value="RNA_pol_N"/>
</dbReference>
<dbReference type="InterPro" id="IPR007120">
    <property type="entry name" value="DNA-dir_RNAP_su2_dom"/>
</dbReference>
<dbReference type="Proteomes" id="UP001155110">
    <property type="component" value="Unassembled WGS sequence"/>
</dbReference>
<feature type="region of interest" description="Disordered" evidence="9">
    <location>
        <begin position="1708"/>
        <end position="1732"/>
    </location>
</feature>
<dbReference type="Gene3D" id="2.40.270.10">
    <property type="entry name" value="DNA-directed RNA polymerase, subunit 2, domain 6"/>
    <property type="match status" value="1"/>
</dbReference>
<dbReference type="PANTHER" id="PTHR19376">
    <property type="entry name" value="DNA-DIRECTED RNA POLYMERASE"/>
    <property type="match status" value="1"/>
</dbReference>
<dbReference type="EC" id="2.7.7.6" evidence="1"/>
<dbReference type="Gene3D" id="1.10.1790.20">
    <property type="match status" value="1"/>
</dbReference>
<evidence type="ECO:0000256" key="1">
    <source>
        <dbReference type="ARBA" id="ARBA00012418"/>
    </source>
</evidence>
<dbReference type="EMBL" id="JANTZM010000007">
    <property type="protein sequence ID" value="MCS4157786.1"/>
    <property type="molecule type" value="Genomic_DNA"/>
</dbReference>
<dbReference type="PANTHER" id="PTHR19376:SF54">
    <property type="entry name" value="DNA-DIRECTED RNA POLYMERASE SUBUNIT BETA"/>
    <property type="match status" value="1"/>
</dbReference>
<dbReference type="Pfam" id="PF04998">
    <property type="entry name" value="RNA_pol_Rpb1_5"/>
    <property type="match status" value="1"/>
</dbReference>
<evidence type="ECO:0000256" key="9">
    <source>
        <dbReference type="SAM" id="MobiDB-lite"/>
    </source>
</evidence>
<dbReference type="Gene3D" id="2.40.50.100">
    <property type="match status" value="2"/>
</dbReference>
<dbReference type="InterPro" id="IPR042107">
    <property type="entry name" value="DNA-dir_RNA_pol_bsu_ext_1_sf"/>
</dbReference>
<dbReference type="PROSITE" id="PS50817">
    <property type="entry name" value="INTEIN_N_TER"/>
    <property type="match status" value="1"/>
</dbReference>
<evidence type="ECO:0000256" key="8">
    <source>
        <dbReference type="SAM" id="Coils"/>
    </source>
</evidence>
<comment type="catalytic activity">
    <reaction evidence="7">
        <text>RNA(n) + a ribonucleoside 5'-triphosphate = RNA(n+1) + diphosphate</text>
        <dbReference type="Rhea" id="RHEA:21248"/>
        <dbReference type="Rhea" id="RHEA-COMP:14527"/>
        <dbReference type="Rhea" id="RHEA-COMP:17342"/>
        <dbReference type="ChEBI" id="CHEBI:33019"/>
        <dbReference type="ChEBI" id="CHEBI:61557"/>
        <dbReference type="ChEBI" id="CHEBI:140395"/>
        <dbReference type="EC" id="2.7.7.6"/>
    </reaction>
</comment>
<dbReference type="GO" id="GO:0003677">
    <property type="term" value="F:DNA binding"/>
    <property type="evidence" value="ECO:0007669"/>
    <property type="project" value="InterPro"/>
</dbReference>
<dbReference type="Gene3D" id="2.40.40.20">
    <property type="match status" value="1"/>
</dbReference>